<accession>A0A938XZR6</accession>
<gene>
    <name evidence="1" type="ORF">JOD01_002167</name>
</gene>
<protein>
    <submittedName>
        <fullName evidence="1">Fe-S-cluster containining protein</fullName>
    </submittedName>
</protein>
<evidence type="ECO:0000313" key="2">
    <source>
        <dbReference type="Proteomes" id="UP000717624"/>
    </source>
</evidence>
<proteinExistence type="predicted"/>
<dbReference type="Proteomes" id="UP000717624">
    <property type="component" value="Unassembled WGS sequence"/>
</dbReference>
<keyword evidence="2" id="KW-1185">Reference proteome</keyword>
<comment type="caution">
    <text evidence="1">The sequence shown here is derived from an EMBL/GenBank/DDBJ whole genome shotgun (WGS) entry which is preliminary data.</text>
</comment>
<evidence type="ECO:0000313" key="1">
    <source>
        <dbReference type="EMBL" id="MBM7590563.1"/>
    </source>
</evidence>
<organism evidence="1 2">
    <name type="scientific">Brevibacillus fulvus</name>
    <dbReference type="NCBI Taxonomy" id="1125967"/>
    <lineage>
        <taxon>Bacteria</taxon>
        <taxon>Bacillati</taxon>
        <taxon>Bacillota</taxon>
        <taxon>Bacilli</taxon>
        <taxon>Bacillales</taxon>
        <taxon>Paenibacillaceae</taxon>
        <taxon>Brevibacillus</taxon>
    </lineage>
</organism>
<dbReference type="AlphaFoldDB" id="A0A938XZR6"/>
<name>A0A938XZR6_9BACL</name>
<reference evidence="1" key="1">
    <citation type="submission" date="2021-01" db="EMBL/GenBank/DDBJ databases">
        <title>Genomic Encyclopedia of Type Strains, Phase IV (KMG-IV): sequencing the most valuable type-strain genomes for metagenomic binning, comparative biology and taxonomic classification.</title>
        <authorList>
            <person name="Goeker M."/>
        </authorList>
    </citation>
    <scope>NUCLEOTIDE SEQUENCE</scope>
    <source>
        <strain evidence="1">DSM 25523</strain>
    </source>
</reference>
<sequence>MKGIDQAMNTLPCQGCKGLCCGPVPITGKEFKKIQKKVKTFPRKIRERLERQPRFFGTCIFYDIEQDQCGIHDVRPEICRAFGYHKELVCFRKPELATKEKISFKESPVGYLSIDFTWKDF</sequence>
<dbReference type="InterPro" id="IPR005358">
    <property type="entry name" value="Puta_zinc/iron-chelating_dom"/>
</dbReference>
<dbReference type="EMBL" id="JAFBEB010000006">
    <property type="protein sequence ID" value="MBM7590563.1"/>
    <property type="molecule type" value="Genomic_DNA"/>
</dbReference>
<dbReference type="Pfam" id="PF03692">
    <property type="entry name" value="CxxCxxCC"/>
    <property type="match status" value="1"/>
</dbReference>